<evidence type="ECO:0000256" key="1">
    <source>
        <dbReference type="ARBA" id="ARBA00022737"/>
    </source>
</evidence>
<dbReference type="InterPro" id="IPR046342">
    <property type="entry name" value="CBS_dom_sf"/>
</dbReference>
<keyword evidence="2 3" id="KW-0129">CBS domain</keyword>
<feature type="domain" description="CBS" evidence="4">
    <location>
        <begin position="346"/>
        <end position="405"/>
    </location>
</feature>
<dbReference type="OrthoDB" id="449052at2759"/>
<comment type="caution">
    <text evidence="5">The sequence shown here is derived from an EMBL/GenBank/DDBJ whole genome shotgun (WGS) entry which is preliminary data.</text>
</comment>
<dbReference type="Pfam" id="PF00571">
    <property type="entry name" value="CBS"/>
    <property type="match status" value="2"/>
</dbReference>
<dbReference type="CDD" id="cd02205">
    <property type="entry name" value="CBS_pair_SF"/>
    <property type="match status" value="2"/>
</dbReference>
<evidence type="ECO:0000256" key="3">
    <source>
        <dbReference type="PROSITE-ProRule" id="PRU00703"/>
    </source>
</evidence>
<organism evidence="5 6">
    <name type="scientific">Vanilla planifolia</name>
    <name type="common">Vanilla</name>
    <dbReference type="NCBI Taxonomy" id="51239"/>
    <lineage>
        <taxon>Eukaryota</taxon>
        <taxon>Viridiplantae</taxon>
        <taxon>Streptophyta</taxon>
        <taxon>Embryophyta</taxon>
        <taxon>Tracheophyta</taxon>
        <taxon>Spermatophyta</taxon>
        <taxon>Magnoliopsida</taxon>
        <taxon>Liliopsida</taxon>
        <taxon>Asparagales</taxon>
        <taxon>Orchidaceae</taxon>
        <taxon>Vanilloideae</taxon>
        <taxon>Vanilleae</taxon>
        <taxon>Vanilla</taxon>
    </lineage>
</organism>
<protein>
    <recommendedName>
        <fullName evidence="4">CBS domain-containing protein</fullName>
    </recommendedName>
</protein>
<name>A0A835SF38_VANPL</name>
<dbReference type="AlphaFoldDB" id="A0A835SF38"/>
<evidence type="ECO:0000313" key="5">
    <source>
        <dbReference type="EMBL" id="KAG0503097.1"/>
    </source>
</evidence>
<dbReference type="SUPFAM" id="SSF54631">
    <property type="entry name" value="CBS-domain pair"/>
    <property type="match status" value="2"/>
</dbReference>
<reference evidence="5 6" key="1">
    <citation type="journal article" date="2020" name="Nat. Food">
        <title>A phased Vanilla planifolia genome enables genetic improvement of flavour and production.</title>
        <authorList>
            <person name="Hasing T."/>
            <person name="Tang H."/>
            <person name="Brym M."/>
            <person name="Khazi F."/>
            <person name="Huang T."/>
            <person name="Chambers A.H."/>
        </authorList>
    </citation>
    <scope>NUCLEOTIDE SEQUENCE [LARGE SCALE GENOMIC DNA]</scope>
    <source>
        <tissue evidence="5">Leaf</tissue>
    </source>
</reference>
<keyword evidence="1" id="KW-0677">Repeat</keyword>
<dbReference type="PANTHER" id="PTHR13780:SF36">
    <property type="entry name" value="CBS DOMAIN-CONTAINING PROTEIN"/>
    <property type="match status" value="1"/>
</dbReference>
<feature type="domain" description="CBS" evidence="4">
    <location>
        <begin position="429"/>
        <end position="490"/>
    </location>
</feature>
<dbReference type="InterPro" id="IPR050511">
    <property type="entry name" value="AMPK_gamma/SDS23_families"/>
</dbReference>
<dbReference type="SMART" id="SM00116">
    <property type="entry name" value="CBS"/>
    <property type="match status" value="4"/>
</dbReference>
<gene>
    <name evidence="5" type="ORF">HPP92_003169</name>
</gene>
<dbReference type="InterPro" id="IPR000644">
    <property type="entry name" value="CBS_dom"/>
</dbReference>
<evidence type="ECO:0000256" key="2">
    <source>
        <dbReference type="ARBA" id="ARBA00023122"/>
    </source>
</evidence>
<dbReference type="Gene3D" id="3.10.580.10">
    <property type="entry name" value="CBS-domain"/>
    <property type="match status" value="2"/>
</dbReference>
<accession>A0A835SF38</accession>
<sequence length="506" mass="56180">MESPPGSARSSPETEVGMRVEDLWDIQEPQLSPSEKLNSCFENLPVTSFPQAPSYQATLLFFLCFSFSHNGKFCSDLLQTPSFLSFAVSFLALSAVAAFDFCSNCRNSLFLTITLAEAPLRKLSFQNIPPAVMEIPSESSLAEAIETLSTNRISSAPVRNVNSPENAGWMDRYIGIVEFAGIAVWLLHQSEIAVRRTGTGSPKHGAAIEGIATQLRRVKVSENNEGTYAGCGMVNSVHEEADILGGTFLETLTASDFYKKTKVKDISGSFRWAPFLALQKSDSFLTMLLLLSKYRMKSLPVVDLGEKKIDNIITQSAVVHMLAECVGLHWFENWGTKKLCELGLPINYNKIIKVNEGDSVLKAFQLMRKRRIGGVPVVDNSGRKAIGNISIKDVQYLLIAPEMYKGYRSITAIDFIRSVKSYLQTHKDASPRFLGVLTCHRNNTIKDIILKLDAEKLQRIYVVDDEDNLEGVITLRDIISRLVHEPNGYFGDFFDGVVPLPENSTV</sequence>
<evidence type="ECO:0000313" key="6">
    <source>
        <dbReference type="Proteomes" id="UP000639772"/>
    </source>
</evidence>
<dbReference type="PROSITE" id="PS51371">
    <property type="entry name" value="CBS"/>
    <property type="match status" value="2"/>
</dbReference>
<dbReference type="Proteomes" id="UP000639772">
    <property type="component" value="Chromosome 1"/>
</dbReference>
<dbReference type="EMBL" id="JADCNM010000001">
    <property type="protein sequence ID" value="KAG0503097.1"/>
    <property type="molecule type" value="Genomic_DNA"/>
</dbReference>
<proteinExistence type="predicted"/>
<dbReference type="PANTHER" id="PTHR13780">
    <property type="entry name" value="AMP-ACTIVATED PROTEIN KINASE, GAMMA REGULATORY SUBUNIT"/>
    <property type="match status" value="1"/>
</dbReference>
<evidence type="ECO:0000259" key="4">
    <source>
        <dbReference type="PROSITE" id="PS51371"/>
    </source>
</evidence>